<keyword evidence="2" id="KW-1185">Reference proteome</keyword>
<feature type="non-terminal residue" evidence="1">
    <location>
        <position position="1"/>
    </location>
</feature>
<dbReference type="EMBL" id="LXQA010707017">
    <property type="protein sequence ID" value="MCI67016.1"/>
    <property type="molecule type" value="Genomic_DNA"/>
</dbReference>
<comment type="caution">
    <text evidence="1">The sequence shown here is derived from an EMBL/GenBank/DDBJ whole genome shotgun (WGS) entry which is preliminary data.</text>
</comment>
<evidence type="ECO:0000313" key="1">
    <source>
        <dbReference type="EMBL" id="MCI67016.1"/>
    </source>
</evidence>
<organism evidence="1 2">
    <name type="scientific">Trifolium medium</name>
    <dbReference type="NCBI Taxonomy" id="97028"/>
    <lineage>
        <taxon>Eukaryota</taxon>
        <taxon>Viridiplantae</taxon>
        <taxon>Streptophyta</taxon>
        <taxon>Embryophyta</taxon>
        <taxon>Tracheophyta</taxon>
        <taxon>Spermatophyta</taxon>
        <taxon>Magnoliopsida</taxon>
        <taxon>eudicotyledons</taxon>
        <taxon>Gunneridae</taxon>
        <taxon>Pentapetalae</taxon>
        <taxon>rosids</taxon>
        <taxon>fabids</taxon>
        <taxon>Fabales</taxon>
        <taxon>Fabaceae</taxon>
        <taxon>Papilionoideae</taxon>
        <taxon>50 kb inversion clade</taxon>
        <taxon>NPAAA clade</taxon>
        <taxon>Hologalegina</taxon>
        <taxon>IRL clade</taxon>
        <taxon>Trifolieae</taxon>
        <taxon>Trifolium</taxon>
    </lineage>
</organism>
<proteinExistence type="predicted"/>
<evidence type="ECO:0000313" key="2">
    <source>
        <dbReference type="Proteomes" id="UP000265520"/>
    </source>
</evidence>
<protein>
    <submittedName>
        <fullName evidence="1">Uncharacterized protein</fullName>
    </submittedName>
</protein>
<sequence length="14" mass="1381">FDDGDESGVIGDGV</sequence>
<reference evidence="1 2" key="1">
    <citation type="journal article" date="2018" name="Front. Plant Sci.">
        <title>Red Clover (Trifolium pratense) and Zigzag Clover (T. medium) - A Picture of Genomic Similarities and Differences.</title>
        <authorList>
            <person name="Dluhosova J."/>
            <person name="Istvanek J."/>
            <person name="Nedelnik J."/>
            <person name="Repkova J."/>
        </authorList>
    </citation>
    <scope>NUCLEOTIDE SEQUENCE [LARGE SCALE GENOMIC DNA]</scope>
    <source>
        <strain evidence="2">cv. 10/8</strain>
        <tissue evidence="1">Leaf</tissue>
    </source>
</reference>
<dbReference type="Proteomes" id="UP000265520">
    <property type="component" value="Unassembled WGS sequence"/>
</dbReference>
<accession>A0A392U3M9</accession>
<name>A0A392U3M9_9FABA</name>